<dbReference type="eggNOG" id="KOG2809">
    <property type="taxonomic scope" value="Eukaryota"/>
</dbReference>
<name>E0W296_PEDHC</name>
<dbReference type="CTD" id="8232663"/>
<dbReference type="PANTHER" id="PTHR23149:SF9">
    <property type="entry name" value="G PATCH DOMAIN-CONTAINING PROTEIN 4"/>
    <property type="match status" value="1"/>
</dbReference>
<accession>E0W296</accession>
<evidence type="ECO:0000259" key="2">
    <source>
        <dbReference type="PROSITE" id="PS50174"/>
    </source>
</evidence>
<dbReference type="AlphaFoldDB" id="E0W296"/>
<dbReference type="Proteomes" id="UP000009046">
    <property type="component" value="Unassembled WGS sequence"/>
</dbReference>
<dbReference type="KEGG" id="phu:Phum_PHUM587890"/>
<dbReference type="InterPro" id="IPR050656">
    <property type="entry name" value="PINX1"/>
</dbReference>
<reference evidence="3" key="2">
    <citation type="submission" date="2007-04" db="EMBL/GenBank/DDBJ databases">
        <title>The genome of the human body louse.</title>
        <authorList>
            <consortium name="The Human Body Louse Genome Consortium"/>
            <person name="Kirkness E."/>
            <person name="Walenz B."/>
            <person name="Hass B."/>
            <person name="Bruggner R."/>
            <person name="Strausberg R."/>
        </authorList>
    </citation>
    <scope>NUCLEOTIDE SEQUENCE</scope>
    <source>
        <strain evidence="3">USDA</strain>
    </source>
</reference>
<evidence type="ECO:0000313" key="3">
    <source>
        <dbReference type="EMBL" id="EEB19752.1"/>
    </source>
</evidence>
<keyword evidence="5" id="KW-1185">Reference proteome</keyword>
<dbReference type="OMA" id="MGDNAGE"/>
<dbReference type="Pfam" id="PF01585">
    <property type="entry name" value="G-patch"/>
    <property type="match status" value="1"/>
</dbReference>
<gene>
    <name evidence="4" type="primary">8232663</name>
    <name evidence="3" type="ORF">Phum_PHUM587890</name>
</gene>
<dbReference type="EMBL" id="AAZO01007167">
    <property type="status" value="NOT_ANNOTATED_CDS"/>
    <property type="molecule type" value="Genomic_DNA"/>
</dbReference>
<dbReference type="PROSITE" id="PS50174">
    <property type="entry name" value="G_PATCH"/>
    <property type="match status" value="1"/>
</dbReference>
<evidence type="ECO:0000313" key="5">
    <source>
        <dbReference type="Proteomes" id="UP000009046"/>
    </source>
</evidence>
<dbReference type="FunCoup" id="E0W296">
    <property type="interactions" value="214"/>
</dbReference>
<evidence type="ECO:0000256" key="1">
    <source>
        <dbReference type="ARBA" id="ARBA00040365"/>
    </source>
</evidence>
<proteinExistence type="predicted"/>
<protein>
    <recommendedName>
        <fullName evidence="1">G patch domain-containing protein 4</fullName>
    </recommendedName>
</protein>
<dbReference type="EMBL" id="DS235875">
    <property type="protein sequence ID" value="EEB19752.1"/>
    <property type="molecule type" value="Genomic_DNA"/>
</dbReference>
<dbReference type="GeneID" id="8232663"/>
<dbReference type="SMART" id="SM00443">
    <property type="entry name" value="G_patch"/>
    <property type="match status" value="1"/>
</dbReference>
<evidence type="ECO:0000313" key="4">
    <source>
        <dbReference type="EnsemblMetazoa" id="PHUM587890-PA"/>
    </source>
</evidence>
<dbReference type="GO" id="GO:0003676">
    <property type="term" value="F:nucleic acid binding"/>
    <property type="evidence" value="ECO:0007669"/>
    <property type="project" value="InterPro"/>
</dbReference>
<dbReference type="OrthoDB" id="10019757at2759"/>
<dbReference type="GO" id="GO:0005730">
    <property type="term" value="C:nucleolus"/>
    <property type="evidence" value="ECO:0007669"/>
    <property type="project" value="TreeGrafter"/>
</dbReference>
<dbReference type="HOGENOM" id="CLU_047130_2_1_1"/>
<reference evidence="4" key="3">
    <citation type="submission" date="2021-02" db="UniProtKB">
        <authorList>
            <consortium name="EnsemblMetazoa"/>
        </authorList>
    </citation>
    <scope>IDENTIFICATION</scope>
    <source>
        <strain evidence="4">USDA</strain>
    </source>
</reference>
<dbReference type="EnsemblMetazoa" id="PHUM587890-RA">
    <property type="protein sequence ID" value="PHUM587890-PA"/>
    <property type="gene ID" value="PHUM587890"/>
</dbReference>
<dbReference type="InterPro" id="IPR000467">
    <property type="entry name" value="G_patch_dom"/>
</dbReference>
<feature type="domain" description="G-patch" evidence="2">
    <location>
        <begin position="1"/>
        <end position="46"/>
    </location>
</feature>
<dbReference type="VEuPathDB" id="VectorBase:PHUM587890"/>
<organism>
    <name type="scientific">Pediculus humanus subsp. corporis</name>
    <name type="common">Body louse</name>
    <dbReference type="NCBI Taxonomy" id="121224"/>
    <lineage>
        <taxon>Eukaryota</taxon>
        <taxon>Metazoa</taxon>
        <taxon>Ecdysozoa</taxon>
        <taxon>Arthropoda</taxon>
        <taxon>Hexapoda</taxon>
        <taxon>Insecta</taxon>
        <taxon>Pterygota</taxon>
        <taxon>Neoptera</taxon>
        <taxon>Paraneoptera</taxon>
        <taxon>Psocodea</taxon>
        <taxon>Troctomorpha</taxon>
        <taxon>Phthiraptera</taxon>
        <taxon>Anoplura</taxon>
        <taxon>Pediculidae</taxon>
        <taxon>Pediculus</taxon>
    </lineage>
</organism>
<reference evidence="3" key="1">
    <citation type="submission" date="2007-04" db="EMBL/GenBank/DDBJ databases">
        <title>Annotation of Pediculus humanus corporis strain USDA.</title>
        <authorList>
            <person name="Kirkness E."/>
            <person name="Hannick L."/>
            <person name="Hass B."/>
            <person name="Bruggner R."/>
            <person name="Lawson D."/>
            <person name="Bidwell S."/>
            <person name="Joardar V."/>
            <person name="Caler E."/>
            <person name="Walenz B."/>
            <person name="Inman J."/>
            <person name="Schobel S."/>
            <person name="Galinsky K."/>
            <person name="Amedeo P."/>
            <person name="Strausberg R."/>
        </authorList>
    </citation>
    <scope>NUCLEOTIDE SEQUENCE</scope>
    <source>
        <strain evidence="3">USDA</strain>
    </source>
</reference>
<dbReference type="STRING" id="121224.E0W296"/>
<dbReference type="RefSeq" id="XP_002432490.1">
    <property type="nucleotide sequence ID" value="XM_002432445.1"/>
</dbReference>
<dbReference type="InParanoid" id="E0W296"/>
<dbReference type="PANTHER" id="PTHR23149">
    <property type="entry name" value="G PATCH DOMAIN CONTAINING PROTEIN"/>
    <property type="match status" value="1"/>
</dbReference>
<sequence>MEFAKKELEKYGWKSGDGLGKNKTGISKPIKTTLKFDKSGIGHNQFDVNDTWWQKVYDDAAKSIEIKKDSNEIVFVKKKKKDETNDDRQKKKKAKISDKNDVYKGFIKTSELSQGKEKNIVEFEEKDEDFEKKEKKANGGVIDLTDEELFKICGGRTGHKGARHGLKMNAKLARIENQEQIKNSH</sequence>